<comment type="subcellular location">
    <subcellularLocation>
        <location evidence="1 10">Secreted</location>
    </subcellularLocation>
</comment>
<dbReference type="FunFam" id="2.30.90.10:FF:000001">
    <property type="entry name" value="Pleiotrophin"/>
    <property type="match status" value="1"/>
</dbReference>
<evidence type="ECO:0000256" key="8">
    <source>
        <dbReference type="ARBA" id="ARBA00023157"/>
    </source>
</evidence>
<dbReference type="Gene3D" id="2.20.60.10">
    <property type="entry name" value="Pleiotrophin/Midkine, N-terminal domain"/>
    <property type="match status" value="1"/>
</dbReference>
<dbReference type="AlphaFoldDB" id="A0A8C4Z1X2"/>
<proteinExistence type="inferred from homology"/>
<keyword evidence="6 10" id="KW-0732">Signal</keyword>
<gene>
    <name evidence="13" type="primary">mdka</name>
</gene>
<dbReference type="Proteomes" id="UP000694546">
    <property type="component" value="Chromosome 7"/>
</dbReference>
<dbReference type="Gene3D" id="2.30.90.10">
    <property type="entry name" value="Heparin-binding Growth Factor, Midkine, Chain A- C-terminal Domain"/>
    <property type="match status" value="1"/>
</dbReference>
<evidence type="ECO:0000256" key="5">
    <source>
        <dbReference type="ARBA" id="ARBA00022674"/>
    </source>
</evidence>
<keyword evidence="7 10" id="KW-0339">Growth factor</keyword>
<keyword evidence="3" id="KW-0217">Developmental protein</keyword>
<protein>
    <recommendedName>
        <fullName evidence="10">Midkine</fullName>
        <shortName evidence="10">MK</shortName>
    </recommendedName>
</protein>
<feature type="signal peptide" evidence="10">
    <location>
        <begin position="1"/>
        <end position="20"/>
    </location>
</feature>
<dbReference type="PANTHER" id="PTHR13850:SF2">
    <property type="entry name" value="MIDKINE"/>
    <property type="match status" value="1"/>
</dbReference>
<dbReference type="InterPro" id="IPR020089">
    <property type="entry name" value="PTN/MK_N_dom"/>
</dbReference>
<dbReference type="SMART" id="SM00193">
    <property type="entry name" value="PTN"/>
    <property type="match status" value="1"/>
</dbReference>
<feature type="domain" description="Pleiotrophin/Midkine N-terminal" evidence="12">
    <location>
        <begin position="26"/>
        <end position="81"/>
    </location>
</feature>
<evidence type="ECO:0000256" key="3">
    <source>
        <dbReference type="ARBA" id="ARBA00022473"/>
    </source>
</evidence>
<dbReference type="SUPFAM" id="SSF57288">
    <property type="entry name" value="Midkine"/>
    <property type="match status" value="2"/>
</dbReference>
<dbReference type="InterPro" id="IPR037122">
    <property type="entry name" value="PTN/MK_N_dom_sf"/>
</dbReference>
<dbReference type="Ensembl" id="ENSGMOT00000005257.2">
    <property type="protein sequence ID" value="ENSGMOP00000005109.2"/>
    <property type="gene ID" value="ENSGMOG00000004842.2"/>
</dbReference>
<feature type="chain" id="PRO_5041514802" description="Midkine" evidence="10">
    <location>
        <begin position="21"/>
        <end position="146"/>
    </location>
</feature>
<reference evidence="13" key="1">
    <citation type="submission" date="2025-08" db="UniProtKB">
        <authorList>
            <consortium name="Ensembl"/>
        </authorList>
    </citation>
    <scope>IDENTIFICATION</scope>
</reference>
<dbReference type="PRINTS" id="PR00269">
    <property type="entry name" value="PTNMIDKINE"/>
</dbReference>
<keyword evidence="9 10" id="KW-0497">Mitogen</keyword>
<dbReference type="FunFam" id="2.20.60.10:FF:000002">
    <property type="entry name" value="Midkine a"/>
    <property type="match status" value="1"/>
</dbReference>
<keyword evidence="4 10" id="KW-0964">Secreted</keyword>
<dbReference type="GO" id="GO:0008083">
    <property type="term" value="F:growth factor activity"/>
    <property type="evidence" value="ECO:0007669"/>
    <property type="project" value="UniProtKB-UniRule"/>
</dbReference>
<dbReference type="Pfam" id="PF05196">
    <property type="entry name" value="PTN_MK_N"/>
    <property type="match status" value="1"/>
</dbReference>
<dbReference type="PANTHER" id="PTHR13850">
    <property type="entry name" value="PLEIOTROPHIN FAMILY MEMBER"/>
    <property type="match status" value="1"/>
</dbReference>
<dbReference type="InterPro" id="IPR020091">
    <property type="entry name" value="PTN/MK_diS_sf"/>
</dbReference>
<dbReference type="OMA" id="WSECAEW"/>
<dbReference type="InterPro" id="IPR020090">
    <property type="entry name" value="PTN/MK_C_dom"/>
</dbReference>
<evidence type="ECO:0000259" key="12">
    <source>
        <dbReference type="Pfam" id="PF05196"/>
    </source>
</evidence>
<dbReference type="InterPro" id="IPR000762">
    <property type="entry name" value="Midkine_heparin-bd_GF"/>
</dbReference>
<evidence type="ECO:0000313" key="13">
    <source>
        <dbReference type="Ensembl" id="ENSGMOP00000005109.2"/>
    </source>
</evidence>
<dbReference type="InterPro" id="IPR038130">
    <property type="entry name" value="PTN/MK_C_dom_sf"/>
</dbReference>
<dbReference type="Pfam" id="PF01091">
    <property type="entry name" value="PTN_MK_C"/>
    <property type="match status" value="1"/>
</dbReference>
<dbReference type="GO" id="GO:0005576">
    <property type="term" value="C:extracellular region"/>
    <property type="evidence" value="ECO:0007669"/>
    <property type="project" value="UniProtKB-SubCell"/>
</dbReference>
<evidence type="ECO:0000256" key="4">
    <source>
        <dbReference type="ARBA" id="ARBA00022525"/>
    </source>
</evidence>
<keyword evidence="8 10" id="KW-1015">Disulfide bond</keyword>
<dbReference type="GO" id="GO:0051781">
    <property type="term" value="P:positive regulation of cell division"/>
    <property type="evidence" value="ECO:0007669"/>
    <property type="project" value="UniProtKB-UniRule"/>
</dbReference>
<dbReference type="GeneTree" id="ENSGT00390000007640"/>
<organism evidence="13 14">
    <name type="scientific">Gadus morhua</name>
    <name type="common">Atlantic cod</name>
    <dbReference type="NCBI Taxonomy" id="8049"/>
    <lineage>
        <taxon>Eukaryota</taxon>
        <taxon>Metazoa</taxon>
        <taxon>Chordata</taxon>
        <taxon>Craniata</taxon>
        <taxon>Vertebrata</taxon>
        <taxon>Euteleostomi</taxon>
        <taxon>Actinopterygii</taxon>
        <taxon>Neopterygii</taxon>
        <taxon>Teleostei</taxon>
        <taxon>Neoteleostei</taxon>
        <taxon>Acanthomorphata</taxon>
        <taxon>Zeiogadaria</taxon>
        <taxon>Gadariae</taxon>
        <taxon>Gadiformes</taxon>
        <taxon>Gadoidei</taxon>
        <taxon>Gadidae</taxon>
        <taxon>Gadus</taxon>
    </lineage>
</organism>
<evidence type="ECO:0000313" key="14">
    <source>
        <dbReference type="Proteomes" id="UP000694546"/>
    </source>
</evidence>
<evidence type="ECO:0000256" key="7">
    <source>
        <dbReference type="ARBA" id="ARBA00023030"/>
    </source>
</evidence>
<dbReference type="OrthoDB" id="8818336at2759"/>
<evidence type="ECO:0000256" key="1">
    <source>
        <dbReference type="ARBA" id="ARBA00004613"/>
    </source>
</evidence>
<dbReference type="GO" id="GO:0008201">
    <property type="term" value="F:heparin binding"/>
    <property type="evidence" value="ECO:0007669"/>
    <property type="project" value="UniProtKB-UniRule"/>
</dbReference>
<evidence type="ECO:0000256" key="10">
    <source>
        <dbReference type="RuleBase" id="RU369117"/>
    </source>
</evidence>
<feature type="domain" description="Pleiotrophin/Midkine C-terminal" evidence="11">
    <location>
        <begin position="82"/>
        <end position="141"/>
    </location>
</feature>
<comment type="similarity">
    <text evidence="2 10">Belongs to the pleiotrophin family.</text>
</comment>
<evidence type="ECO:0000256" key="9">
    <source>
        <dbReference type="ARBA" id="ARBA00023246"/>
    </source>
</evidence>
<reference evidence="13" key="2">
    <citation type="submission" date="2025-09" db="UniProtKB">
        <authorList>
            <consortium name="Ensembl"/>
        </authorList>
    </citation>
    <scope>IDENTIFICATION</scope>
</reference>
<comment type="function">
    <text evidence="10">Secreted protein that functions as cytokine and growth factor and mediates its signal through cell-surface proteoglycan and non-proteoglycan receptors. Regulates many processes like inflammatory response, cell proliferation, cell adhesion, cell growth, cell survival, tissue regeneration, cell differentiation and cell migration.</text>
</comment>
<accession>A0A8C4Z1X2</accession>
<keyword evidence="14" id="KW-1185">Reference proteome</keyword>
<name>A0A8C4Z1X2_GADMO</name>
<evidence type="ECO:0000259" key="11">
    <source>
        <dbReference type="Pfam" id="PF01091"/>
    </source>
</evidence>
<sequence length="146" mass="15974">MRAVLVFLLVSLLSISAVDSAGKNRKEKTKAPKTGTECSDWRYGNCVPSNGDCGGGFREGACEQQTRKMKCKVPCNWKKNFGADCKYRFETWAECDPASGLRARSGTLRKALYNAECLPTISVTKPCAAGKTKTRTKGKKAKPQDN</sequence>
<evidence type="ECO:0000256" key="2">
    <source>
        <dbReference type="ARBA" id="ARBA00005403"/>
    </source>
</evidence>
<keyword evidence="5 10" id="KW-0358">Heparin-binding</keyword>
<evidence type="ECO:0000256" key="6">
    <source>
        <dbReference type="ARBA" id="ARBA00022729"/>
    </source>
</evidence>